<proteinExistence type="inferred from homology"/>
<keyword evidence="3" id="KW-0472">Membrane</keyword>
<evidence type="ECO:0000313" key="5">
    <source>
        <dbReference type="EMBL" id="MBC1399026.1"/>
    </source>
</evidence>
<feature type="transmembrane region" description="Helical" evidence="3">
    <location>
        <begin position="192"/>
        <end position="210"/>
    </location>
</feature>
<dbReference type="InterPro" id="IPR052734">
    <property type="entry name" value="Nod_factor_acetyltransferase"/>
</dbReference>
<name>A0A841YFI6_9LIST</name>
<dbReference type="InterPro" id="IPR002656">
    <property type="entry name" value="Acyl_transf_3_dom"/>
</dbReference>
<dbReference type="PANTHER" id="PTHR37312:SF1">
    <property type="entry name" value="MEMBRANE-BOUND ACYLTRANSFERASE YKRP-RELATED"/>
    <property type="match status" value="1"/>
</dbReference>
<dbReference type="GO" id="GO:0016747">
    <property type="term" value="F:acyltransferase activity, transferring groups other than amino-acyl groups"/>
    <property type="evidence" value="ECO:0007669"/>
    <property type="project" value="InterPro"/>
</dbReference>
<sequence>MPLFFLITGFLFSNKNLQKNFASYSKIKLKRLILPYFIYQIISILFINGFTYITTHPFRYNLVETLQQLFYINGTVGWNSPLWFLVVLFFLELLMYFILRCPFKIQWILVGICFLIGGFLTSTQDVYPLGLNVIFTGVIFYYGGVRLKANRQFLDSKAALITAIIGVVLLIINMIFNPMYSTLYDNIITPNYIVFTIIALLGSMSVLYIIKKIPNFNQKNIFVDLGQSTLFVLASQYFLLLGFDTVAKMLNFYEATWIFILIKSLVIIGTYLVAGRYIAFRRERGTLNAYVARLS</sequence>
<feature type="transmembrane region" description="Helical" evidence="3">
    <location>
        <begin position="106"/>
        <end position="123"/>
    </location>
</feature>
<feature type="transmembrane region" description="Helical" evidence="3">
    <location>
        <begin position="222"/>
        <end position="243"/>
    </location>
</feature>
<evidence type="ECO:0000256" key="1">
    <source>
        <dbReference type="ARBA" id="ARBA00004370"/>
    </source>
</evidence>
<protein>
    <submittedName>
        <fullName evidence="5">Acyltransferase family protein</fullName>
    </submittedName>
</protein>
<comment type="similarity">
    <text evidence="2">Belongs to the acyltransferase 3 family.</text>
</comment>
<evidence type="ECO:0000259" key="4">
    <source>
        <dbReference type="Pfam" id="PF01757"/>
    </source>
</evidence>
<accession>A0A841YFI6</accession>
<dbReference type="EMBL" id="JAARPY010000008">
    <property type="protein sequence ID" value="MBC1399026.1"/>
    <property type="molecule type" value="Genomic_DNA"/>
</dbReference>
<keyword evidence="3" id="KW-0812">Transmembrane</keyword>
<reference evidence="5 6" key="1">
    <citation type="submission" date="2020-03" db="EMBL/GenBank/DDBJ databases">
        <title>Soil Listeria distribution.</title>
        <authorList>
            <person name="Liao J."/>
            <person name="Wiedmann M."/>
        </authorList>
    </citation>
    <scope>NUCLEOTIDE SEQUENCE [LARGE SCALE GENOMIC DNA]</scope>
    <source>
        <strain evidence="5 6">FSL L7-1645</strain>
    </source>
</reference>
<keyword evidence="3" id="KW-1133">Transmembrane helix</keyword>
<dbReference type="RefSeq" id="WP_115095646.1">
    <property type="nucleotide sequence ID" value="NZ_JAARPY010000008.1"/>
</dbReference>
<feature type="transmembrane region" description="Helical" evidence="3">
    <location>
        <begin position="129"/>
        <end position="147"/>
    </location>
</feature>
<feature type="domain" description="Acyltransferase 3" evidence="4">
    <location>
        <begin position="1"/>
        <end position="273"/>
    </location>
</feature>
<feature type="transmembrane region" description="Helical" evidence="3">
    <location>
        <begin position="255"/>
        <end position="274"/>
    </location>
</feature>
<keyword evidence="5" id="KW-0808">Transferase</keyword>
<feature type="transmembrane region" description="Helical" evidence="3">
    <location>
        <begin position="159"/>
        <end position="180"/>
    </location>
</feature>
<comment type="subcellular location">
    <subcellularLocation>
        <location evidence="1">Membrane</location>
    </subcellularLocation>
</comment>
<evidence type="ECO:0000313" key="6">
    <source>
        <dbReference type="Proteomes" id="UP000571128"/>
    </source>
</evidence>
<evidence type="ECO:0000256" key="2">
    <source>
        <dbReference type="ARBA" id="ARBA00007400"/>
    </source>
</evidence>
<comment type="caution">
    <text evidence="5">The sequence shown here is derived from an EMBL/GenBank/DDBJ whole genome shotgun (WGS) entry which is preliminary data.</text>
</comment>
<dbReference type="PANTHER" id="PTHR37312">
    <property type="entry name" value="MEMBRANE-BOUND ACYLTRANSFERASE YKRP-RELATED"/>
    <property type="match status" value="1"/>
</dbReference>
<evidence type="ECO:0000256" key="3">
    <source>
        <dbReference type="SAM" id="Phobius"/>
    </source>
</evidence>
<keyword evidence="5" id="KW-0012">Acyltransferase</keyword>
<gene>
    <name evidence="5" type="ORF">HB844_09115</name>
</gene>
<dbReference type="Proteomes" id="UP000571128">
    <property type="component" value="Unassembled WGS sequence"/>
</dbReference>
<dbReference type="AlphaFoldDB" id="A0A841YFI6"/>
<feature type="transmembrane region" description="Helical" evidence="3">
    <location>
        <begin position="33"/>
        <end position="53"/>
    </location>
</feature>
<organism evidence="5 6">
    <name type="scientific">Listeria fleischmannii</name>
    <dbReference type="NCBI Taxonomy" id="1069827"/>
    <lineage>
        <taxon>Bacteria</taxon>
        <taxon>Bacillati</taxon>
        <taxon>Bacillota</taxon>
        <taxon>Bacilli</taxon>
        <taxon>Bacillales</taxon>
        <taxon>Listeriaceae</taxon>
        <taxon>Listeria</taxon>
    </lineage>
</organism>
<dbReference type="Pfam" id="PF01757">
    <property type="entry name" value="Acyl_transf_3"/>
    <property type="match status" value="1"/>
</dbReference>